<dbReference type="RefSeq" id="XP_458436.2">
    <property type="nucleotide sequence ID" value="XM_458436.1"/>
</dbReference>
<gene>
    <name evidence="12" type="ordered locus">DEHA2C17182g</name>
</gene>
<dbReference type="InterPro" id="IPR003613">
    <property type="entry name" value="Ubox_domain"/>
</dbReference>
<dbReference type="Pfam" id="PF11789">
    <property type="entry name" value="zf-Nse"/>
    <property type="match status" value="1"/>
</dbReference>
<dbReference type="SMART" id="SM00504">
    <property type="entry name" value="Ubox"/>
    <property type="match status" value="1"/>
</dbReference>
<keyword evidence="9" id="KW-0539">Nucleus</keyword>
<keyword evidence="5" id="KW-0479">Metal-binding</keyword>
<dbReference type="OrthoDB" id="756301at2759"/>
<evidence type="ECO:0000256" key="4">
    <source>
        <dbReference type="ARBA" id="ARBA00022679"/>
    </source>
</evidence>
<dbReference type="GO" id="GO:0008270">
    <property type="term" value="F:zinc ion binding"/>
    <property type="evidence" value="ECO:0007669"/>
    <property type="project" value="UniProtKB-KW"/>
</dbReference>
<dbReference type="UniPathway" id="UPA00886"/>
<dbReference type="eggNOG" id="KOG2979">
    <property type="taxonomic scope" value="Eukaryota"/>
</dbReference>
<keyword evidence="7" id="KW-0833">Ubl conjugation pathway</keyword>
<dbReference type="Gene3D" id="1.20.120.1010">
    <property type="match status" value="1"/>
</dbReference>
<dbReference type="EMBL" id="CR382135">
    <property type="protein sequence ID" value="CAG86518.2"/>
    <property type="molecule type" value="Genomic_DNA"/>
</dbReference>
<comment type="subcellular location">
    <subcellularLocation>
        <location evidence="1">Nucleus</location>
    </subcellularLocation>
</comment>
<dbReference type="InterPro" id="IPR013083">
    <property type="entry name" value="Znf_RING/FYVE/PHD"/>
</dbReference>
<dbReference type="SUPFAM" id="SSF57850">
    <property type="entry name" value="RING/U-box"/>
    <property type="match status" value="1"/>
</dbReference>
<dbReference type="OMA" id="IELICPI"/>
<accession>Q6BTN3</accession>
<comment type="similarity">
    <text evidence="3">Belongs to the NSE2 family.</text>
</comment>
<evidence type="ECO:0000256" key="7">
    <source>
        <dbReference type="ARBA" id="ARBA00022786"/>
    </source>
</evidence>
<dbReference type="GO" id="GO:0016567">
    <property type="term" value="P:protein ubiquitination"/>
    <property type="evidence" value="ECO:0007669"/>
    <property type="project" value="InterPro"/>
</dbReference>
<protein>
    <submittedName>
        <fullName evidence="12">DEHA2C17182p</fullName>
    </submittedName>
</protein>
<dbReference type="FunCoup" id="Q6BTN3">
    <property type="interactions" value="49"/>
</dbReference>
<evidence type="ECO:0000256" key="5">
    <source>
        <dbReference type="ARBA" id="ARBA00022723"/>
    </source>
</evidence>
<keyword evidence="13" id="KW-1185">Reference proteome</keyword>
<dbReference type="GeneID" id="2900147"/>
<dbReference type="InterPro" id="IPR004181">
    <property type="entry name" value="Znf_MIZ"/>
</dbReference>
<evidence type="ECO:0000256" key="8">
    <source>
        <dbReference type="ARBA" id="ARBA00022833"/>
    </source>
</evidence>
<organism evidence="12 13">
    <name type="scientific">Debaryomyces hansenii (strain ATCC 36239 / CBS 767 / BCRC 21394 / JCM 1990 / NBRC 0083 / IGC 2968)</name>
    <name type="common">Yeast</name>
    <name type="synonym">Torulaspora hansenii</name>
    <dbReference type="NCBI Taxonomy" id="284592"/>
    <lineage>
        <taxon>Eukaryota</taxon>
        <taxon>Fungi</taxon>
        <taxon>Dikarya</taxon>
        <taxon>Ascomycota</taxon>
        <taxon>Saccharomycotina</taxon>
        <taxon>Pichiomycetes</taxon>
        <taxon>Debaryomycetaceae</taxon>
        <taxon>Debaryomyces</taxon>
    </lineage>
</organism>
<keyword evidence="6 10" id="KW-0863">Zinc-finger</keyword>
<comment type="pathway">
    <text evidence="2">Protein modification; protein sumoylation.</text>
</comment>
<dbReference type="GO" id="GO:0016925">
    <property type="term" value="P:protein sumoylation"/>
    <property type="evidence" value="ECO:0007669"/>
    <property type="project" value="UniProtKB-UniPathway"/>
</dbReference>
<reference evidence="12 13" key="1">
    <citation type="journal article" date="2004" name="Nature">
        <title>Genome evolution in yeasts.</title>
        <authorList>
            <consortium name="Genolevures"/>
            <person name="Dujon B."/>
            <person name="Sherman D."/>
            <person name="Fischer G."/>
            <person name="Durrens P."/>
            <person name="Casaregola S."/>
            <person name="Lafontaine I."/>
            <person name="de Montigny J."/>
            <person name="Marck C."/>
            <person name="Neuveglise C."/>
            <person name="Talla E."/>
            <person name="Goffard N."/>
            <person name="Frangeul L."/>
            <person name="Aigle M."/>
            <person name="Anthouard V."/>
            <person name="Babour A."/>
            <person name="Barbe V."/>
            <person name="Barnay S."/>
            <person name="Blanchin S."/>
            <person name="Beckerich J.M."/>
            <person name="Beyne E."/>
            <person name="Bleykasten C."/>
            <person name="Boisrame A."/>
            <person name="Boyer J."/>
            <person name="Cattolico L."/>
            <person name="Confanioleri F."/>
            <person name="de Daruvar A."/>
            <person name="Despons L."/>
            <person name="Fabre E."/>
            <person name="Fairhead C."/>
            <person name="Ferry-Dumazet H."/>
            <person name="Groppi A."/>
            <person name="Hantraye F."/>
            <person name="Hennequin C."/>
            <person name="Jauniaux N."/>
            <person name="Joyet P."/>
            <person name="Kachouri R."/>
            <person name="Kerrest A."/>
            <person name="Koszul R."/>
            <person name="Lemaire M."/>
            <person name="Lesur I."/>
            <person name="Ma L."/>
            <person name="Muller H."/>
            <person name="Nicaud J.M."/>
            <person name="Nikolski M."/>
            <person name="Oztas S."/>
            <person name="Ozier-Kalogeropoulos O."/>
            <person name="Pellenz S."/>
            <person name="Potier S."/>
            <person name="Richard G.F."/>
            <person name="Straub M.L."/>
            <person name="Suleau A."/>
            <person name="Swennene D."/>
            <person name="Tekaia F."/>
            <person name="Wesolowski-Louvel M."/>
            <person name="Westhof E."/>
            <person name="Wirth B."/>
            <person name="Zeniou-Meyer M."/>
            <person name="Zivanovic I."/>
            <person name="Bolotin-Fukuhara M."/>
            <person name="Thierry A."/>
            <person name="Bouchier C."/>
            <person name="Caudron B."/>
            <person name="Scarpelli C."/>
            <person name="Gaillardin C."/>
            <person name="Weissenbach J."/>
            <person name="Wincker P."/>
            <person name="Souciet J.L."/>
        </authorList>
    </citation>
    <scope>NUCLEOTIDE SEQUENCE [LARGE SCALE GENOMIC DNA]</scope>
    <source>
        <strain evidence="13">ATCC 36239 / CBS 767 / BCRC 21394 / JCM 1990 / NBRC 0083 / IGC 2968</strain>
    </source>
</reference>
<dbReference type="InterPro" id="IPR026846">
    <property type="entry name" value="Nse2(Mms21)"/>
</dbReference>
<evidence type="ECO:0000256" key="1">
    <source>
        <dbReference type="ARBA" id="ARBA00004123"/>
    </source>
</evidence>
<dbReference type="VEuPathDB" id="FungiDB:DEHA2C17182g"/>
<evidence type="ECO:0000313" key="13">
    <source>
        <dbReference type="Proteomes" id="UP000000599"/>
    </source>
</evidence>
<dbReference type="PANTHER" id="PTHR21330:SF1">
    <property type="entry name" value="E3 SUMO-PROTEIN LIGASE NSE2"/>
    <property type="match status" value="1"/>
</dbReference>
<sequence>MDFSEKNVTKKLRNYHSIMDSESTSQSNVPQDQPVITGSIDLPPYFPLNQNLVKDFERCARLQTKVDQTIKESINNILSQTQEYLKFVLDDENLTNMDFDSKFFSYNLATLEELLKSQHESGIWKKSVEESKIKIRSQQRQEVELNLESLEYYQNQVDDVHFGDLVKKEYEEYRDIHHQETSFQTVLATNDAYKYLKNVTFILQNPQHPLPEEAEDDELEVAGGKISLKDPLSLNYFHTPLVSKKCGHIFEEDTITDYLSNHNKCPVDGCGAVLTRNDLKPDDIMTLRVKVYLLQNKTKRPQANVDRL</sequence>
<keyword evidence="8" id="KW-0862">Zinc</keyword>
<dbReference type="InParanoid" id="Q6BTN3"/>
<dbReference type="CDD" id="cd16651">
    <property type="entry name" value="SPL-RING_NSE2"/>
    <property type="match status" value="1"/>
</dbReference>
<dbReference type="GO" id="GO:0005634">
    <property type="term" value="C:nucleus"/>
    <property type="evidence" value="ECO:0007669"/>
    <property type="project" value="UniProtKB-SubCell"/>
</dbReference>
<dbReference type="GO" id="GO:0004842">
    <property type="term" value="F:ubiquitin-protein transferase activity"/>
    <property type="evidence" value="ECO:0007669"/>
    <property type="project" value="InterPro"/>
</dbReference>
<evidence type="ECO:0000256" key="9">
    <source>
        <dbReference type="ARBA" id="ARBA00023242"/>
    </source>
</evidence>
<dbReference type="KEGG" id="dha:DEHA2C17182g"/>
<dbReference type="GO" id="GO:0030915">
    <property type="term" value="C:Smc5-Smc6 complex"/>
    <property type="evidence" value="ECO:0007669"/>
    <property type="project" value="InterPro"/>
</dbReference>
<dbReference type="HOGENOM" id="CLU_088986_0_0_1"/>
<dbReference type="STRING" id="284592.Q6BTN3"/>
<dbReference type="AlphaFoldDB" id="Q6BTN3"/>
<evidence type="ECO:0000256" key="2">
    <source>
        <dbReference type="ARBA" id="ARBA00004718"/>
    </source>
</evidence>
<evidence type="ECO:0000256" key="6">
    <source>
        <dbReference type="ARBA" id="ARBA00022771"/>
    </source>
</evidence>
<evidence type="ECO:0000256" key="10">
    <source>
        <dbReference type="PROSITE-ProRule" id="PRU00452"/>
    </source>
</evidence>
<dbReference type="GO" id="GO:0000724">
    <property type="term" value="P:double-strand break repair via homologous recombination"/>
    <property type="evidence" value="ECO:0007669"/>
    <property type="project" value="InterPro"/>
</dbReference>
<evidence type="ECO:0000313" key="12">
    <source>
        <dbReference type="EMBL" id="CAG86518.2"/>
    </source>
</evidence>
<dbReference type="PROSITE" id="PS51044">
    <property type="entry name" value="ZF_SP_RING"/>
    <property type="match status" value="1"/>
</dbReference>
<feature type="domain" description="SP-RING-type" evidence="11">
    <location>
        <begin position="215"/>
        <end position="300"/>
    </location>
</feature>
<proteinExistence type="inferred from homology"/>
<dbReference type="Proteomes" id="UP000000599">
    <property type="component" value="Chromosome C"/>
</dbReference>
<dbReference type="GO" id="GO:0061665">
    <property type="term" value="F:SUMO ligase activity"/>
    <property type="evidence" value="ECO:0007669"/>
    <property type="project" value="TreeGrafter"/>
</dbReference>
<dbReference type="PANTHER" id="PTHR21330">
    <property type="entry name" value="E3 SUMO-PROTEIN LIGASE NSE2"/>
    <property type="match status" value="1"/>
</dbReference>
<dbReference type="Gene3D" id="3.30.40.10">
    <property type="entry name" value="Zinc/RING finger domain, C3HC4 (zinc finger)"/>
    <property type="match status" value="1"/>
</dbReference>
<evidence type="ECO:0000256" key="3">
    <source>
        <dbReference type="ARBA" id="ARBA00008212"/>
    </source>
</evidence>
<name>Q6BTN3_DEBHA</name>
<evidence type="ECO:0000259" key="11">
    <source>
        <dbReference type="PROSITE" id="PS51044"/>
    </source>
</evidence>
<keyword evidence="4" id="KW-0808">Transferase</keyword>